<evidence type="ECO:0000313" key="4">
    <source>
        <dbReference type="Proteomes" id="UP000000600"/>
    </source>
</evidence>
<dbReference type="OrthoDB" id="300641at2759"/>
<feature type="transmembrane region" description="Helical" evidence="1">
    <location>
        <begin position="731"/>
        <end position="752"/>
    </location>
</feature>
<feature type="transmembrane region" description="Helical" evidence="1">
    <location>
        <begin position="622"/>
        <end position="639"/>
    </location>
</feature>
<dbReference type="GeneID" id="5024194"/>
<feature type="transmembrane region" description="Helical" evidence="1">
    <location>
        <begin position="787"/>
        <end position="816"/>
    </location>
</feature>
<dbReference type="CDD" id="cd00054">
    <property type="entry name" value="EGF_CA"/>
    <property type="match status" value="1"/>
</dbReference>
<gene>
    <name evidence="3" type="ORF">GSPATT00000724001</name>
</gene>
<keyword evidence="1" id="KW-0812">Transmembrane</keyword>
<dbReference type="AlphaFoldDB" id="A0CJP5"/>
<feature type="domain" description="EGF-like" evidence="2">
    <location>
        <begin position="301"/>
        <end position="312"/>
    </location>
</feature>
<dbReference type="KEGG" id="ptm:GSPATT00000724001"/>
<reference evidence="3 4" key="1">
    <citation type="journal article" date="2006" name="Nature">
        <title>Global trends of whole-genome duplications revealed by the ciliate Paramecium tetraurelia.</title>
        <authorList>
            <consortium name="Genoscope"/>
            <person name="Aury J.-M."/>
            <person name="Jaillon O."/>
            <person name="Duret L."/>
            <person name="Noel B."/>
            <person name="Jubin C."/>
            <person name="Porcel B.M."/>
            <person name="Segurens B."/>
            <person name="Daubin V."/>
            <person name="Anthouard V."/>
            <person name="Aiach N."/>
            <person name="Arnaiz O."/>
            <person name="Billaut A."/>
            <person name="Beisson J."/>
            <person name="Blanc I."/>
            <person name="Bouhouche K."/>
            <person name="Camara F."/>
            <person name="Duharcourt S."/>
            <person name="Guigo R."/>
            <person name="Gogendeau D."/>
            <person name="Katinka M."/>
            <person name="Keller A.-M."/>
            <person name="Kissmehl R."/>
            <person name="Klotz C."/>
            <person name="Koll F."/>
            <person name="Le Moue A."/>
            <person name="Lepere C."/>
            <person name="Malinsky S."/>
            <person name="Nowacki M."/>
            <person name="Nowak J.K."/>
            <person name="Plattner H."/>
            <person name="Poulain J."/>
            <person name="Ruiz F."/>
            <person name="Serrano V."/>
            <person name="Zagulski M."/>
            <person name="Dessen P."/>
            <person name="Betermier M."/>
            <person name="Weissenbach J."/>
            <person name="Scarpelli C."/>
            <person name="Schachter V."/>
            <person name="Sperling L."/>
            <person name="Meyer E."/>
            <person name="Cohen J."/>
            <person name="Wincker P."/>
        </authorList>
    </citation>
    <scope>NUCLEOTIDE SEQUENCE [LARGE SCALE GENOMIC DNA]</scope>
    <source>
        <strain evidence="3 4">Stock d4-2</strain>
    </source>
</reference>
<evidence type="ECO:0000259" key="2">
    <source>
        <dbReference type="PROSITE" id="PS01186"/>
    </source>
</evidence>
<accession>A0CJP5</accession>
<dbReference type="Gene3D" id="2.60.120.260">
    <property type="entry name" value="Galactose-binding domain-like"/>
    <property type="match status" value="1"/>
</dbReference>
<name>A0CJP5_PARTE</name>
<dbReference type="InParanoid" id="A0CJP5"/>
<proteinExistence type="predicted"/>
<feature type="transmembrane region" description="Helical" evidence="1">
    <location>
        <begin position="758"/>
        <end position="775"/>
    </location>
</feature>
<dbReference type="PROSITE" id="PS01186">
    <property type="entry name" value="EGF_2"/>
    <property type="match status" value="1"/>
</dbReference>
<protein>
    <recommendedName>
        <fullName evidence="2">EGF-like domain-containing protein</fullName>
    </recommendedName>
</protein>
<dbReference type="PANTHER" id="PTHR15332:SF175">
    <property type="entry name" value="PROPROTEIN CONVERTASE SUBTILISIN_KEXIN TYPE 5-LIKE"/>
    <property type="match status" value="1"/>
</dbReference>
<evidence type="ECO:0000256" key="1">
    <source>
        <dbReference type="SAM" id="Phobius"/>
    </source>
</evidence>
<dbReference type="Proteomes" id="UP000000600">
    <property type="component" value="Unassembled WGS sequence"/>
</dbReference>
<feature type="transmembrane region" description="Helical" evidence="1">
    <location>
        <begin position="822"/>
        <end position="844"/>
    </location>
</feature>
<dbReference type="RefSeq" id="XP_001438409.1">
    <property type="nucleotide sequence ID" value="XM_001438372.1"/>
</dbReference>
<keyword evidence="1" id="KW-0472">Membrane</keyword>
<dbReference type="InterPro" id="IPR000742">
    <property type="entry name" value="EGF"/>
</dbReference>
<dbReference type="PANTHER" id="PTHR15332">
    <property type="entry name" value="PROPROTEIN CONVERTASE SUBTILISIN_KEXIN TYPE 5-LIKE"/>
    <property type="match status" value="1"/>
</dbReference>
<keyword evidence="4" id="KW-1185">Reference proteome</keyword>
<dbReference type="EMBL" id="CT868096">
    <property type="protein sequence ID" value="CAK71012.1"/>
    <property type="molecule type" value="Genomic_DNA"/>
</dbReference>
<evidence type="ECO:0000313" key="3">
    <source>
        <dbReference type="EMBL" id="CAK71012.1"/>
    </source>
</evidence>
<keyword evidence="1" id="KW-1133">Transmembrane helix</keyword>
<dbReference type="HOGENOM" id="CLU_333869_0_0_1"/>
<sequence>MNGNVITYLIYNLAKQMKTKLCNFLLEELSTIFADSQNTTLVFFAKASKGNRWTVKEQLIKNFISTIMIHKILLTQMMKQQSQLKNNKSMLLLFKQHKILQSLKISSLSLKFRLAGLTTDYINPVYIYLVPGNESIGFKLNDPPEQIYFKIEPLIGESLDYFNYTLSNLKPGNSISFYYYFENSVLENDVNIQSIINGIPLIKDSKETFGQFQLPNGITNNSISVLCEISSSYGAKTYLKQEVYVMRKNYELQQLYQSFTNKTNLENLQSLHTMIALIQLEEHQVCLKQCSGVGTCVNKKCQCPPGYYFADCSGNQEQQTKFNDFMFNAMQSLIKAPIKNNDDMKLFSQTLYFLTQFSSNNTLSLEDCSIVLQQYIKNTNSRLEQINQFSINLQYQSTEDFNYSQIDIRSLVNKNDLHTALKSTVFMWEKTLFTSGSNVYSLQNQLNNLINNIIELTIFSLSPNDKVDFSIDTASITVQKSQSLPYNSSRVLEEINSQKSAIYDIVYAIYIRNFYAFDGYFPYPQQIYPLYDYQIRQSSRKENIQLDQPISYRFGIQNDTTNLVCLQRNAKTYEWFDQNCTISEINSTYYCNCTTLSPTTICNDYDFLYQGSSGFRISLPNIFYIVYIIQLIILGIFVSKSKTQNGEQKTEDTKFGRVFKLAKHNKVNVIGNQVYPVDHEKDTRELIIKPEVANKDNKNDKFHFNYFWKYHCLAQLIFKQLAYLSPFMRSLLILLRWNSAIIVGEFLSLIYFDYQISIWIIFASIVIMRLSENFLKKQIKYFFVMKQIILVILIKGFIFLLLVFTILCGIYFYLLIDDQTSLILSYSAAIIIDILLLDIIIFGSKRFLGENKKKNIRKKINELKQIAKVHKQND</sequence>
<organism evidence="3 4">
    <name type="scientific">Paramecium tetraurelia</name>
    <dbReference type="NCBI Taxonomy" id="5888"/>
    <lineage>
        <taxon>Eukaryota</taxon>
        <taxon>Sar</taxon>
        <taxon>Alveolata</taxon>
        <taxon>Ciliophora</taxon>
        <taxon>Intramacronucleata</taxon>
        <taxon>Oligohymenophorea</taxon>
        <taxon>Peniculida</taxon>
        <taxon>Parameciidae</taxon>
        <taxon>Paramecium</taxon>
    </lineage>
</organism>